<reference evidence="2 3" key="1">
    <citation type="submission" date="2018-01" db="EMBL/GenBank/DDBJ databases">
        <title>Halomonas endophytica sp. nov., isolated from storage liquid in the stems of Populus euphratica.</title>
        <authorList>
            <person name="Chen C."/>
        </authorList>
    </citation>
    <scope>NUCLEOTIDE SEQUENCE [LARGE SCALE GENOMIC DNA]</scope>
    <source>
        <strain evidence="2 3">MC28</strain>
    </source>
</reference>
<proteinExistence type="predicted"/>
<evidence type="ECO:0000313" key="2">
    <source>
        <dbReference type="EMBL" id="PMR76522.1"/>
    </source>
</evidence>
<sequence length="274" mass="30554">MRYLIIDRLRIAITETGAGAPLVLVHGSWDTHAAWARVVPGLVRELRVIRYDRRGHGNSECPPGQGVYEEDVNDLCQLLDQVASDSPAHLMGHSYGATIALLAAAQSPHRVHSVLAHEPPLFGLLKHHPQGSRLLPIIQRHMTTAMQWLEAGRDHDAARYFADHIGFGDALWDEVLTPEMRESFVAHADTWLDQAKDPTRLDIVPERFATLKVPVCLTTGSRGLPWYPPTMEVLHRLIPDADLVTLEGAGHAPHLTHPRRLVQVALAFIQSRHH</sequence>
<dbReference type="PANTHER" id="PTHR43194">
    <property type="entry name" value="HYDROLASE ALPHA/BETA FOLD FAMILY"/>
    <property type="match status" value="1"/>
</dbReference>
<keyword evidence="2" id="KW-0378">Hydrolase</keyword>
<dbReference type="Gene3D" id="3.40.50.1820">
    <property type="entry name" value="alpha/beta hydrolase"/>
    <property type="match status" value="1"/>
</dbReference>
<accession>A0A2N7U7V2</accession>
<dbReference type="RefSeq" id="WP_102652426.1">
    <property type="nucleotide sequence ID" value="NZ_PNRF01000012.1"/>
</dbReference>
<organism evidence="2 3">
    <name type="scientific">Billgrantia endophytica</name>
    <dbReference type="NCBI Taxonomy" id="2033802"/>
    <lineage>
        <taxon>Bacteria</taxon>
        <taxon>Pseudomonadati</taxon>
        <taxon>Pseudomonadota</taxon>
        <taxon>Gammaproteobacteria</taxon>
        <taxon>Oceanospirillales</taxon>
        <taxon>Halomonadaceae</taxon>
        <taxon>Billgrantia</taxon>
    </lineage>
</organism>
<protein>
    <submittedName>
        <fullName evidence="2">Alpha/beta hydrolase</fullName>
    </submittedName>
</protein>
<dbReference type="InterPro" id="IPR050228">
    <property type="entry name" value="Carboxylesterase_BioH"/>
</dbReference>
<feature type="domain" description="AB hydrolase-1" evidence="1">
    <location>
        <begin position="22"/>
        <end position="263"/>
    </location>
</feature>
<dbReference type="SUPFAM" id="SSF53474">
    <property type="entry name" value="alpha/beta-Hydrolases"/>
    <property type="match status" value="1"/>
</dbReference>
<dbReference type="OrthoDB" id="7055710at2"/>
<comment type="caution">
    <text evidence="2">The sequence shown here is derived from an EMBL/GenBank/DDBJ whole genome shotgun (WGS) entry which is preliminary data.</text>
</comment>
<name>A0A2N7U7V2_9GAMM</name>
<dbReference type="AlphaFoldDB" id="A0A2N7U7V2"/>
<keyword evidence="3" id="KW-1185">Reference proteome</keyword>
<dbReference type="PANTHER" id="PTHR43194:SF5">
    <property type="entry name" value="PIMELOYL-[ACYL-CARRIER PROTEIN] METHYL ESTER ESTERASE"/>
    <property type="match status" value="1"/>
</dbReference>
<dbReference type="Proteomes" id="UP000235803">
    <property type="component" value="Unassembled WGS sequence"/>
</dbReference>
<dbReference type="InterPro" id="IPR000073">
    <property type="entry name" value="AB_hydrolase_1"/>
</dbReference>
<evidence type="ECO:0000313" key="3">
    <source>
        <dbReference type="Proteomes" id="UP000235803"/>
    </source>
</evidence>
<gene>
    <name evidence="2" type="ORF">C1H69_05630</name>
</gene>
<dbReference type="EMBL" id="PNRF01000012">
    <property type="protein sequence ID" value="PMR76522.1"/>
    <property type="molecule type" value="Genomic_DNA"/>
</dbReference>
<dbReference type="GO" id="GO:0016787">
    <property type="term" value="F:hydrolase activity"/>
    <property type="evidence" value="ECO:0007669"/>
    <property type="project" value="UniProtKB-KW"/>
</dbReference>
<dbReference type="InterPro" id="IPR029058">
    <property type="entry name" value="AB_hydrolase_fold"/>
</dbReference>
<evidence type="ECO:0000259" key="1">
    <source>
        <dbReference type="Pfam" id="PF12697"/>
    </source>
</evidence>
<dbReference type="Pfam" id="PF12697">
    <property type="entry name" value="Abhydrolase_6"/>
    <property type="match status" value="1"/>
</dbReference>